<dbReference type="Gene3D" id="3.90.1150.200">
    <property type="match status" value="1"/>
</dbReference>
<accession>A0A3R8RAS5</accession>
<dbReference type="InterPro" id="IPR014922">
    <property type="entry name" value="YdhG-like"/>
</dbReference>
<name>A0A3R8RAS5_9FLAO</name>
<evidence type="ECO:0000259" key="1">
    <source>
        <dbReference type="Pfam" id="PF08818"/>
    </source>
</evidence>
<dbReference type="RefSeq" id="WP_125221063.1">
    <property type="nucleotide sequence ID" value="NZ_QUSX01000001.1"/>
</dbReference>
<dbReference type="Proteomes" id="UP000286990">
    <property type="component" value="Unassembled WGS sequence"/>
</dbReference>
<reference evidence="3" key="1">
    <citation type="submission" date="2018-12" db="EMBL/GenBank/DDBJ databases">
        <title>Maribacter lutimaris sp. nov., isolated from marine sediment.</title>
        <authorList>
            <person name="Kim K.K."/>
        </authorList>
    </citation>
    <scope>NUCLEOTIDE SEQUENCE [LARGE SCALE GENOMIC DNA]</scope>
    <source>
        <strain evidence="3">PoM-212</strain>
    </source>
</reference>
<dbReference type="AlphaFoldDB" id="A0A3R8RAS5"/>
<evidence type="ECO:0000313" key="3">
    <source>
        <dbReference type="Proteomes" id="UP000286990"/>
    </source>
</evidence>
<proteinExistence type="predicted"/>
<feature type="domain" description="YdhG-like" evidence="1">
    <location>
        <begin position="16"/>
        <end position="111"/>
    </location>
</feature>
<dbReference type="OrthoDB" id="670608at2"/>
<dbReference type="EMBL" id="QUSX01000001">
    <property type="protein sequence ID" value="RRQ50741.1"/>
    <property type="molecule type" value="Genomic_DNA"/>
</dbReference>
<protein>
    <submittedName>
        <fullName evidence="2">DUF1801 domain-containing protein</fullName>
    </submittedName>
</protein>
<dbReference type="Pfam" id="PF08818">
    <property type="entry name" value="DUF1801"/>
    <property type="match status" value="1"/>
</dbReference>
<organism evidence="2 3">
    <name type="scientific">Maribacter algicola</name>
    <dbReference type="NCBI Taxonomy" id="2498892"/>
    <lineage>
        <taxon>Bacteria</taxon>
        <taxon>Pseudomonadati</taxon>
        <taxon>Bacteroidota</taxon>
        <taxon>Flavobacteriia</taxon>
        <taxon>Flavobacteriales</taxon>
        <taxon>Flavobacteriaceae</taxon>
        <taxon>Maribacter</taxon>
    </lineage>
</organism>
<comment type="caution">
    <text evidence="2">The sequence shown here is derived from an EMBL/GenBank/DDBJ whole genome shotgun (WGS) entry which is preliminary data.</text>
</comment>
<dbReference type="SUPFAM" id="SSF159888">
    <property type="entry name" value="YdhG-like"/>
    <property type="match status" value="1"/>
</dbReference>
<sequence length="126" mass="14769">MNPAENYILNQPEPFRSILLHVKNVVEHTIPNATMKYKWKISCFYIDKTPLCYLNVSQKKGFVDVGFWNSAHLTKHLDRMVSEKRKVVKSLRYTTLEEVDDTVLMEVLLEAESLKSKGFYKREDLS</sequence>
<gene>
    <name evidence="2" type="ORF">DZC72_00960</name>
</gene>
<keyword evidence="3" id="KW-1185">Reference proteome</keyword>
<evidence type="ECO:0000313" key="2">
    <source>
        <dbReference type="EMBL" id="RRQ50741.1"/>
    </source>
</evidence>